<dbReference type="SUPFAM" id="SSF57716">
    <property type="entry name" value="Glucocorticoid receptor-like (DNA-binding domain)"/>
    <property type="match status" value="1"/>
</dbReference>
<keyword evidence="2 5" id="KW-0863">Zinc-finger</keyword>
<keyword evidence="4 5" id="KW-0238">DNA-binding</keyword>
<dbReference type="EMBL" id="VUJU01009250">
    <property type="protein sequence ID" value="KAF0721257.1"/>
    <property type="molecule type" value="Genomic_DNA"/>
</dbReference>
<dbReference type="AlphaFoldDB" id="A0A6G0W5L6"/>
<dbReference type="OrthoDB" id="6356087at2759"/>
<evidence type="ECO:0000256" key="1">
    <source>
        <dbReference type="ARBA" id="ARBA00022723"/>
    </source>
</evidence>
<feature type="domain" description="THAP-type" evidence="6">
    <location>
        <begin position="1"/>
        <end position="70"/>
    </location>
</feature>
<accession>A0A6G0W5L6</accession>
<evidence type="ECO:0000256" key="5">
    <source>
        <dbReference type="PROSITE-ProRule" id="PRU00309"/>
    </source>
</evidence>
<reference evidence="7 8" key="1">
    <citation type="submission" date="2019-08" db="EMBL/GenBank/DDBJ databases">
        <title>Whole genome of Aphis craccivora.</title>
        <authorList>
            <person name="Voronova N.V."/>
            <person name="Shulinski R.S."/>
            <person name="Bandarenka Y.V."/>
            <person name="Zhorov D.G."/>
            <person name="Warner D."/>
        </authorList>
    </citation>
    <scope>NUCLEOTIDE SEQUENCE [LARGE SCALE GENOMIC DNA]</scope>
    <source>
        <strain evidence="7">180601</strain>
        <tissue evidence="7">Whole Body</tissue>
    </source>
</reference>
<dbReference type="SMART" id="SM00692">
    <property type="entry name" value="DM3"/>
    <property type="match status" value="1"/>
</dbReference>
<organism evidence="7 8">
    <name type="scientific">Aphis craccivora</name>
    <name type="common">Cowpea aphid</name>
    <dbReference type="NCBI Taxonomy" id="307492"/>
    <lineage>
        <taxon>Eukaryota</taxon>
        <taxon>Metazoa</taxon>
        <taxon>Ecdysozoa</taxon>
        <taxon>Arthropoda</taxon>
        <taxon>Hexapoda</taxon>
        <taxon>Insecta</taxon>
        <taxon>Pterygota</taxon>
        <taxon>Neoptera</taxon>
        <taxon>Paraneoptera</taxon>
        <taxon>Hemiptera</taxon>
        <taxon>Sternorrhyncha</taxon>
        <taxon>Aphidomorpha</taxon>
        <taxon>Aphidoidea</taxon>
        <taxon>Aphididae</taxon>
        <taxon>Aphidini</taxon>
        <taxon>Aphis</taxon>
        <taxon>Aphis</taxon>
    </lineage>
</organism>
<sequence>MGGCTAVNCSNSRRKGIRLFRFPKDISRQKIWLQNCLRDKWVPTESWELCEVTSPGWFKKTETNAIPTLFDIPNPSRLIEIKQKSPYNCSSQSYNKNSSNSSFQNEITVSKHVIVLENNDESTNSVNFKPKDSDFVNASTLLKEKQQLFLVQQENAILKKRLQLGVNEASNTFCLNLLEEEKYKLFLLQRKKKLLETKLQIVYEILNQRFPTSFDSSHP</sequence>
<name>A0A6G0W5L6_APHCR</name>
<evidence type="ECO:0000313" key="7">
    <source>
        <dbReference type="EMBL" id="KAF0721257.1"/>
    </source>
</evidence>
<evidence type="ECO:0000256" key="4">
    <source>
        <dbReference type="ARBA" id="ARBA00023125"/>
    </source>
</evidence>
<keyword evidence="1" id="KW-0479">Metal-binding</keyword>
<dbReference type="InterPro" id="IPR006612">
    <property type="entry name" value="THAP_Znf"/>
</dbReference>
<evidence type="ECO:0000259" key="6">
    <source>
        <dbReference type="PROSITE" id="PS50950"/>
    </source>
</evidence>
<dbReference type="GO" id="GO:0003677">
    <property type="term" value="F:DNA binding"/>
    <property type="evidence" value="ECO:0007669"/>
    <property type="project" value="UniProtKB-UniRule"/>
</dbReference>
<dbReference type="GO" id="GO:0008270">
    <property type="term" value="F:zinc ion binding"/>
    <property type="evidence" value="ECO:0007669"/>
    <property type="project" value="UniProtKB-KW"/>
</dbReference>
<evidence type="ECO:0000256" key="2">
    <source>
        <dbReference type="ARBA" id="ARBA00022771"/>
    </source>
</evidence>
<comment type="caution">
    <text evidence="7">The sequence shown here is derived from an EMBL/GenBank/DDBJ whole genome shotgun (WGS) entry which is preliminary data.</text>
</comment>
<dbReference type="PROSITE" id="PS50950">
    <property type="entry name" value="ZF_THAP"/>
    <property type="match status" value="1"/>
</dbReference>
<keyword evidence="8" id="KW-1185">Reference proteome</keyword>
<gene>
    <name evidence="7" type="ORF">FWK35_00021283</name>
</gene>
<dbReference type="SMART" id="SM00980">
    <property type="entry name" value="THAP"/>
    <property type="match status" value="1"/>
</dbReference>
<dbReference type="Pfam" id="PF05485">
    <property type="entry name" value="THAP"/>
    <property type="match status" value="1"/>
</dbReference>
<keyword evidence="3" id="KW-0862">Zinc</keyword>
<protein>
    <submittedName>
        <fullName evidence="7">THAP domain-containing protein 2-like</fullName>
    </submittedName>
</protein>
<proteinExistence type="predicted"/>
<evidence type="ECO:0000256" key="3">
    <source>
        <dbReference type="ARBA" id="ARBA00022833"/>
    </source>
</evidence>
<dbReference type="Proteomes" id="UP000478052">
    <property type="component" value="Unassembled WGS sequence"/>
</dbReference>
<evidence type="ECO:0000313" key="8">
    <source>
        <dbReference type="Proteomes" id="UP000478052"/>
    </source>
</evidence>